<evidence type="ECO:0000313" key="3">
    <source>
        <dbReference type="EMBL" id="GBG90550.1"/>
    </source>
</evidence>
<dbReference type="InterPro" id="IPR012337">
    <property type="entry name" value="RNaseH-like_sf"/>
</dbReference>
<feature type="coiled-coil region" evidence="1">
    <location>
        <begin position="681"/>
        <end position="708"/>
    </location>
</feature>
<dbReference type="Gramene" id="GBG90550">
    <property type="protein sequence ID" value="GBG90550"/>
    <property type="gene ID" value="CBR_g50893"/>
</dbReference>
<accession>A0A388M7N0</accession>
<keyword evidence="4" id="KW-1185">Reference proteome</keyword>
<dbReference type="GO" id="GO:0015074">
    <property type="term" value="P:DNA integration"/>
    <property type="evidence" value="ECO:0007669"/>
    <property type="project" value="InterPro"/>
</dbReference>
<feature type="domain" description="Integrase catalytic" evidence="2">
    <location>
        <begin position="478"/>
        <end position="656"/>
    </location>
</feature>
<dbReference type="PANTHER" id="PTHR37984:SF5">
    <property type="entry name" value="PROTEIN NYNRIN-LIKE"/>
    <property type="match status" value="1"/>
</dbReference>
<evidence type="ECO:0000259" key="2">
    <source>
        <dbReference type="PROSITE" id="PS50994"/>
    </source>
</evidence>
<dbReference type="AlphaFoldDB" id="A0A388M7N0"/>
<name>A0A388M7N0_CHABU</name>
<sequence length="716" mass="81878">MLCFSDLAVLAGAWNRSRDEFDDELRVLCEKLELRKQEYARECRELGGRSARVEGILLRIGGVDDPHLEGRVPKTRMGGSPTARGNRAAKCDELAIKAAEEEEMERAITAITATIKDSPLTTRGAGANASERDQYTAFAPLASTYWVEHISTVFRHAIWKMETFNHITPISIRALQFLGNVTDAQVKECRAQVLKGKLKFSGRVPPLDPQDLKFPPMHALDPDKCGKTSSGMWQKAIRQQDRLDLRNLKKIWSVGRPYLKCKCKKDRNEDCGDTALWFDHALWYLLAHPHILFPDMSSIKIRTSMLISYLRTTWRDGVLAAISLHFLRDLMMGYVRELERDTTLDTESLLKEDRLWNYPIPALLARIMLPTRIAEKPTRFPLSSLRAAARKRGGGAQIRGQTTFNFRRMAPAFMTHMAVTLECTIATLHTKITWEEFEKKWKTRFMVNNDKHHALNKIFRMFQGQQPSREWLTEWRRLVATPELNLPFDTIRAEFFARSCDGLTIALGSEFQYETFDDMISKARELIQVPPPSTDGGVVVVDLRNYLAKIDREHATQCHGVSEDIVSDRDTRFMSAFWTALMVESDTNTKPSFARHPQMDGQTERAHQTAQMMLRTLIRPHQKDWVDHLLDIEFAYYTSVHPAIGVTPFELHDGGRKGRIFANILLPRGADIDVGCSPASTRKYRELLAKARANMRKAQVNMQQQANRHRIPCSQP</sequence>
<dbReference type="Gene3D" id="3.30.420.10">
    <property type="entry name" value="Ribonuclease H-like superfamily/Ribonuclease H"/>
    <property type="match status" value="1"/>
</dbReference>
<protein>
    <recommendedName>
        <fullName evidence="2">Integrase catalytic domain-containing protein</fullName>
    </recommendedName>
</protein>
<dbReference type="InterPro" id="IPR036397">
    <property type="entry name" value="RNaseH_sf"/>
</dbReference>
<dbReference type="InterPro" id="IPR050951">
    <property type="entry name" value="Retrovirus_Pol_polyprotein"/>
</dbReference>
<dbReference type="OrthoDB" id="1739513at2759"/>
<comment type="caution">
    <text evidence="3">The sequence shown here is derived from an EMBL/GenBank/DDBJ whole genome shotgun (WGS) entry which is preliminary data.</text>
</comment>
<evidence type="ECO:0000313" key="4">
    <source>
        <dbReference type="Proteomes" id="UP000265515"/>
    </source>
</evidence>
<keyword evidence="1" id="KW-0175">Coiled coil</keyword>
<dbReference type="EMBL" id="BFEA01000820">
    <property type="protein sequence ID" value="GBG90550.1"/>
    <property type="molecule type" value="Genomic_DNA"/>
</dbReference>
<dbReference type="PANTHER" id="PTHR37984">
    <property type="entry name" value="PROTEIN CBG26694"/>
    <property type="match status" value="1"/>
</dbReference>
<dbReference type="SUPFAM" id="SSF53098">
    <property type="entry name" value="Ribonuclease H-like"/>
    <property type="match status" value="1"/>
</dbReference>
<proteinExistence type="predicted"/>
<dbReference type="InterPro" id="IPR001584">
    <property type="entry name" value="Integrase_cat-core"/>
</dbReference>
<reference evidence="3 4" key="1">
    <citation type="journal article" date="2018" name="Cell">
        <title>The Chara Genome: Secondary Complexity and Implications for Plant Terrestrialization.</title>
        <authorList>
            <person name="Nishiyama T."/>
            <person name="Sakayama H."/>
            <person name="Vries J.D."/>
            <person name="Buschmann H."/>
            <person name="Saint-Marcoux D."/>
            <person name="Ullrich K.K."/>
            <person name="Haas F.B."/>
            <person name="Vanderstraeten L."/>
            <person name="Becker D."/>
            <person name="Lang D."/>
            <person name="Vosolsobe S."/>
            <person name="Rombauts S."/>
            <person name="Wilhelmsson P.K.I."/>
            <person name="Janitza P."/>
            <person name="Kern R."/>
            <person name="Heyl A."/>
            <person name="Rumpler F."/>
            <person name="Villalobos L.I.A.C."/>
            <person name="Clay J.M."/>
            <person name="Skokan R."/>
            <person name="Toyoda A."/>
            <person name="Suzuki Y."/>
            <person name="Kagoshima H."/>
            <person name="Schijlen E."/>
            <person name="Tajeshwar N."/>
            <person name="Catarino B."/>
            <person name="Hetherington A.J."/>
            <person name="Saltykova A."/>
            <person name="Bonnot C."/>
            <person name="Breuninger H."/>
            <person name="Symeonidi A."/>
            <person name="Radhakrishnan G.V."/>
            <person name="Van Nieuwerburgh F."/>
            <person name="Deforce D."/>
            <person name="Chang C."/>
            <person name="Karol K.G."/>
            <person name="Hedrich R."/>
            <person name="Ulvskov P."/>
            <person name="Glockner G."/>
            <person name="Delwiche C.F."/>
            <person name="Petrasek J."/>
            <person name="Van de Peer Y."/>
            <person name="Friml J."/>
            <person name="Beilby M."/>
            <person name="Dolan L."/>
            <person name="Kohara Y."/>
            <person name="Sugano S."/>
            <person name="Fujiyama A."/>
            <person name="Delaux P.-M."/>
            <person name="Quint M."/>
            <person name="TheiBen G."/>
            <person name="Hagemann M."/>
            <person name="Harholt J."/>
            <person name="Dunand C."/>
            <person name="Zachgo S."/>
            <person name="Langdale J."/>
            <person name="Maumus F."/>
            <person name="Straeten D.V.D."/>
            <person name="Gould S.B."/>
            <person name="Rensing S.A."/>
        </authorList>
    </citation>
    <scope>NUCLEOTIDE SEQUENCE [LARGE SCALE GENOMIC DNA]</scope>
    <source>
        <strain evidence="3 4">S276</strain>
    </source>
</reference>
<dbReference type="GO" id="GO:0003676">
    <property type="term" value="F:nucleic acid binding"/>
    <property type="evidence" value="ECO:0007669"/>
    <property type="project" value="InterPro"/>
</dbReference>
<dbReference type="Proteomes" id="UP000265515">
    <property type="component" value="Unassembled WGS sequence"/>
</dbReference>
<dbReference type="PROSITE" id="PS50994">
    <property type="entry name" value="INTEGRASE"/>
    <property type="match status" value="1"/>
</dbReference>
<organism evidence="3 4">
    <name type="scientific">Chara braunii</name>
    <name type="common">Braun's stonewort</name>
    <dbReference type="NCBI Taxonomy" id="69332"/>
    <lineage>
        <taxon>Eukaryota</taxon>
        <taxon>Viridiplantae</taxon>
        <taxon>Streptophyta</taxon>
        <taxon>Charophyceae</taxon>
        <taxon>Charales</taxon>
        <taxon>Characeae</taxon>
        <taxon>Chara</taxon>
    </lineage>
</organism>
<gene>
    <name evidence="3" type="ORF">CBR_g50893</name>
</gene>
<evidence type="ECO:0000256" key="1">
    <source>
        <dbReference type="SAM" id="Coils"/>
    </source>
</evidence>